<keyword evidence="2" id="KW-1185">Reference proteome</keyword>
<proteinExistence type="predicted"/>
<dbReference type="STRING" id="58114.SAMN05216270_110162"/>
<organism evidence="1 2">
    <name type="scientific">Glycomyces harbinensis</name>
    <dbReference type="NCBI Taxonomy" id="58114"/>
    <lineage>
        <taxon>Bacteria</taxon>
        <taxon>Bacillati</taxon>
        <taxon>Actinomycetota</taxon>
        <taxon>Actinomycetes</taxon>
        <taxon>Glycomycetales</taxon>
        <taxon>Glycomycetaceae</taxon>
        <taxon>Glycomyces</taxon>
    </lineage>
</organism>
<reference evidence="2" key="1">
    <citation type="submission" date="2016-10" db="EMBL/GenBank/DDBJ databases">
        <authorList>
            <person name="Varghese N."/>
            <person name="Submissions S."/>
        </authorList>
    </citation>
    <scope>NUCLEOTIDE SEQUENCE [LARGE SCALE GENOMIC DNA]</scope>
    <source>
        <strain evidence="2">CGMCC 4.3516</strain>
    </source>
</reference>
<name>A0A1G6ZBE4_9ACTN</name>
<dbReference type="InterPro" id="IPR019675">
    <property type="entry name" value="DUF2550"/>
</dbReference>
<accession>A0A1G6ZBE4</accession>
<dbReference type="RefSeq" id="WP_091037983.1">
    <property type="nucleotide sequence ID" value="NZ_FNAD01000010.1"/>
</dbReference>
<dbReference type="AlphaFoldDB" id="A0A1G6ZBE4"/>
<dbReference type="Pfam" id="PF10739">
    <property type="entry name" value="DUF2550"/>
    <property type="match status" value="1"/>
</dbReference>
<protein>
    <recommendedName>
        <fullName evidence="3">DUF2550 domain-containing protein</fullName>
    </recommendedName>
</protein>
<dbReference type="Proteomes" id="UP000198949">
    <property type="component" value="Unassembled WGS sequence"/>
</dbReference>
<evidence type="ECO:0008006" key="3">
    <source>
        <dbReference type="Google" id="ProtNLM"/>
    </source>
</evidence>
<evidence type="ECO:0000313" key="2">
    <source>
        <dbReference type="Proteomes" id="UP000198949"/>
    </source>
</evidence>
<evidence type="ECO:0000313" key="1">
    <source>
        <dbReference type="EMBL" id="SDE00009.1"/>
    </source>
</evidence>
<dbReference type="OrthoDB" id="4793422at2"/>
<dbReference type="EMBL" id="FNAD01000010">
    <property type="protein sequence ID" value="SDE00009.1"/>
    <property type="molecule type" value="Genomic_DNA"/>
</dbReference>
<sequence length="147" mass="15972">MLKALLVVAALAAAVAVFLVLTYVRRSILSRSGSVAMAARLSRHMEGRGWAPGFAVYESGTLRWFRMFSLAFGPRYLLSRDDLQISERRTPVGPEAQIFPPEVAILRCKNAGGEVELAMTTSAVTGFLSWMEAAPPGAAFYSDRASD</sequence>
<gene>
    <name evidence="1" type="ORF">SAMN05216270_110162</name>
</gene>